<dbReference type="EMBL" id="BAAAGE010000004">
    <property type="protein sequence ID" value="GAA0730317.1"/>
    <property type="molecule type" value="Genomic_DNA"/>
</dbReference>
<feature type="repeat" description="TPR" evidence="5">
    <location>
        <begin position="306"/>
        <end position="339"/>
    </location>
</feature>
<dbReference type="Pfam" id="PF13181">
    <property type="entry name" value="TPR_8"/>
    <property type="match status" value="1"/>
</dbReference>
<dbReference type="SUPFAM" id="SSF46689">
    <property type="entry name" value="Homeodomain-like"/>
    <property type="match status" value="1"/>
</dbReference>
<keyword evidence="3" id="KW-0805">Transcription regulation</keyword>
<dbReference type="SMART" id="SM00028">
    <property type="entry name" value="TPR"/>
    <property type="match status" value="3"/>
</dbReference>
<dbReference type="SMART" id="SM00342">
    <property type="entry name" value="HTH_ARAC"/>
    <property type="match status" value="1"/>
</dbReference>
<proteinExistence type="predicted"/>
<keyword evidence="1" id="KW-0677">Repeat</keyword>
<dbReference type="InterPro" id="IPR018060">
    <property type="entry name" value="HTH_AraC"/>
</dbReference>
<name>A0ABN1J6K7_9FLAO</name>
<evidence type="ECO:0000313" key="7">
    <source>
        <dbReference type="EMBL" id="GAA0730317.1"/>
    </source>
</evidence>
<evidence type="ECO:0000256" key="2">
    <source>
        <dbReference type="ARBA" id="ARBA00022803"/>
    </source>
</evidence>
<keyword evidence="2 5" id="KW-0802">TPR repeat</keyword>
<evidence type="ECO:0000256" key="5">
    <source>
        <dbReference type="PROSITE-ProRule" id="PRU00339"/>
    </source>
</evidence>
<dbReference type="Proteomes" id="UP001501758">
    <property type="component" value="Unassembled WGS sequence"/>
</dbReference>
<dbReference type="InterPro" id="IPR011990">
    <property type="entry name" value="TPR-like_helical_dom_sf"/>
</dbReference>
<evidence type="ECO:0000256" key="1">
    <source>
        <dbReference type="ARBA" id="ARBA00022737"/>
    </source>
</evidence>
<dbReference type="InterPro" id="IPR050498">
    <property type="entry name" value="Ycf3"/>
</dbReference>
<sequence length="603" mass="69263">MGIVSKHIIDVDKSIVVLPFKNMSGDDSYDYFSDGITEEIINALSKVEGLKVTARTSSFAFKNKPKDIRLIGNELGVTNAVEGSIRIAKDRIRISTQLTRTDNGFLLWSEKFDRQLDDVFALQDEISLLIADKIRENFGHLTVQDQLVHQETESIEAYENYLKGRFYFFKWDLPSMEKAISFFDESIHIDPNFTKAYFNLGMCYSLLGSWGFFSKNEAFEKAEMYFALGAQVGNESYETFYVRATHEFWGKWNHQKGYDYLQKAIKLNSQNAFTLDFIAEIHRATGSFEKGLKSNSQALQLDPLSVNALYTRSTILYLKRDFTEAISYVEKGLNLDPHFSLLQNLKVLILIQLNKKAQLDIYLKENVQSQTLKTISQCFYNLFHKKEMDTSKIEDLIGQLESLTEPLLYPWDVYLNLYAGHSNKALSLLEEKVNNRMGQVISYKNDPLFELLSSAISSKENLNSNFLLADLEAIQENVDNNPKNSILDHSEINALLDVLNSKMENEQLYTNQNLSLRALAKHLNLHPNKLSWLLNECIGKNFNDYINTYRLKAFKDNALKPENKHLTLLGLAYDSGFNSKTVFNTYFKKAEGLTPKQWLKSQP</sequence>
<organism evidence="7 8">
    <name type="scientific">Aquimarina litoralis</name>
    <dbReference type="NCBI Taxonomy" id="584605"/>
    <lineage>
        <taxon>Bacteria</taxon>
        <taxon>Pseudomonadati</taxon>
        <taxon>Bacteroidota</taxon>
        <taxon>Flavobacteriia</taxon>
        <taxon>Flavobacteriales</taxon>
        <taxon>Flavobacteriaceae</taxon>
        <taxon>Aquimarina</taxon>
    </lineage>
</organism>
<gene>
    <name evidence="7" type="ORF">GCM10009430_41450</name>
</gene>
<dbReference type="PANTHER" id="PTHR44858">
    <property type="entry name" value="TETRATRICOPEPTIDE REPEAT PROTEIN 6"/>
    <property type="match status" value="1"/>
</dbReference>
<reference evidence="7 8" key="1">
    <citation type="journal article" date="2019" name="Int. J. Syst. Evol. Microbiol.">
        <title>The Global Catalogue of Microorganisms (GCM) 10K type strain sequencing project: providing services to taxonomists for standard genome sequencing and annotation.</title>
        <authorList>
            <consortium name="The Broad Institute Genomics Platform"/>
            <consortium name="The Broad Institute Genome Sequencing Center for Infectious Disease"/>
            <person name="Wu L."/>
            <person name="Ma J."/>
        </authorList>
    </citation>
    <scope>NUCLEOTIDE SEQUENCE [LARGE SCALE GENOMIC DNA]</scope>
    <source>
        <strain evidence="7 8">JCM 15974</strain>
    </source>
</reference>
<dbReference type="InterPro" id="IPR019734">
    <property type="entry name" value="TPR_rpt"/>
</dbReference>
<evidence type="ECO:0000256" key="4">
    <source>
        <dbReference type="ARBA" id="ARBA00023163"/>
    </source>
</evidence>
<dbReference type="SUPFAM" id="SSF48452">
    <property type="entry name" value="TPR-like"/>
    <property type="match status" value="1"/>
</dbReference>
<dbReference type="InterPro" id="IPR009057">
    <property type="entry name" value="Homeodomain-like_sf"/>
</dbReference>
<evidence type="ECO:0000313" key="8">
    <source>
        <dbReference type="Proteomes" id="UP001501758"/>
    </source>
</evidence>
<dbReference type="PANTHER" id="PTHR44858:SF1">
    <property type="entry name" value="UDP-N-ACETYLGLUCOSAMINE--PEPTIDE N-ACETYLGLUCOSAMINYLTRANSFERASE SPINDLY-RELATED"/>
    <property type="match status" value="1"/>
</dbReference>
<protein>
    <recommendedName>
        <fullName evidence="6">HTH araC/xylS-type domain-containing protein</fullName>
    </recommendedName>
</protein>
<dbReference type="Gene3D" id="1.10.10.60">
    <property type="entry name" value="Homeodomain-like"/>
    <property type="match status" value="2"/>
</dbReference>
<dbReference type="RefSeq" id="WP_343914155.1">
    <property type="nucleotide sequence ID" value="NZ_BAAAGE010000004.1"/>
</dbReference>
<evidence type="ECO:0000256" key="3">
    <source>
        <dbReference type="ARBA" id="ARBA00023015"/>
    </source>
</evidence>
<dbReference type="PROSITE" id="PS50005">
    <property type="entry name" value="TPR"/>
    <property type="match status" value="1"/>
</dbReference>
<evidence type="ECO:0000259" key="6">
    <source>
        <dbReference type="PROSITE" id="PS01124"/>
    </source>
</evidence>
<dbReference type="PROSITE" id="PS01124">
    <property type="entry name" value="HTH_ARAC_FAMILY_2"/>
    <property type="match status" value="1"/>
</dbReference>
<dbReference type="Gene3D" id="1.25.40.10">
    <property type="entry name" value="Tetratricopeptide repeat domain"/>
    <property type="match status" value="1"/>
</dbReference>
<feature type="domain" description="HTH araC/xylS-type" evidence="6">
    <location>
        <begin position="493"/>
        <end position="601"/>
    </location>
</feature>
<accession>A0ABN1J6K7</accession>
<keyword evidence="4" id="KW-0804">Transcription</keyword>
<comment type="caution">
    <text evidence="7">The sequence shown here is derived from an EMBL/GenBank/DDBJ whole genome shotgun (WGS) entry which is preliminary data.</text>
</comment>
<keyword evidence="8" id="KW-1185">Reference proteome</keyword>
<dbReference type="Pfam" id="PF12833">
    <property type="entry name" value="HTH_18"/>
    <property type="match status" value="1"/>
</dbReference>